<dbReference type="InterPro" id="IPR027417">
    <property type="entry name" value="P-loop_NTPase"/>
</dbReference>
<dbReference type="GO" id="GO:0043531">
    <property type="term" value="F:ADP binding"/>
    <property type="evidence" value="ECO:0007669"/>
    <property type="project" value="UniProtKB-ARBA"/>
</dbReference>
<dbReference type="FunFam" id="1.10.10.820:FF:000002">
    <property type="entry name" value="Myosin heavy chain 10"/>
    <property type="match status" value="1"/>
</dbReference>
<evidence type="ECO:0000256" key="10">
    <source>
        <dbReference type="ARBA" id="ARBA00023175"/>
    </source>
</evidence>
<evidence type="ECO:0000256" key="8">
    <source>
        <dbReference type="ARBA" id="ARBA00023054"/>
    </source>
</evidence>
<evidence type="ECO:0000256" key="11">
    <source>
        <dbReference type="ARBA" id="ARBA00023203"/>
    </source>
</evidence>
<feature type="compositionally biased region" description="Polar residues" evidence="13">
    <location>
        <begin position="1769"/>
        <end position="1785"/>
    </location>
</feature>
<dbReference type="InterPro" id="IPR001609">
    <property type="entry name" value="Myosin_head_motor_dom-like"/>
</dbReference>
<sequence length="1968" mass="227281">MAQKALSDDEKFLFVDKNFINNPLAQADWSAKRLVWIPSEKHGFEAASIKEEKGDEVTVELAENGKKVTLSKDDIQKMNPPKFSKVEDMAELTCLNEASVLHNLRERYFSGLIYTYSGLFCVVINPYKQLPIYSEKIIDMYKGKKRHEMPPHIYAIADTAYRSMLQDREDQSILCTGESGAGKTENTKKVIQYLAVVASSHKGKKDISITGELEKQLLQANPILEAFGNAKTVKNDNSSRFGKFIRINFDVTGYIVGANIETYLLEKSRAIRQAKDERTFHIFYYLIAGASEQMRNDLLLEGFGNYTFLSNGHVPIPAQQDDEMFQETLEAMTIMGFTEEEQIAILRVVSSVLQLGNIVFKKERNTDQASMPDNTAAQKVCHLMGINVTDFTRSILTPRIKVGRDVVQKAQTKEQADFAIEALAKAQFERLFRWILARVNKALDKTKRQGASFLGILDIAGFEIFEINSFEQLCINYTNEKLQQLFNHTMFILEQEEYQREGIEWNFIDFGLDLQPSCDNTDLILLTLQTNPPEQGNHPKFQKPKQLKDKTEFCIMHYAGKVTYNATAWLTKNMDPLNDNVTSLLNQSSDKFVADLWKDGMNRVMFISSSIHTFFSISVDRIVGLDQMAKMTESSLPSASKTKKGMFRTVGQLYKEQLTKLMTTLRNTNPNFVRCIIPNHEKRAGKLDAHLVLEQLRCNGVLEGIRICRQGFPNRIVFQEFRQRYEILAANAIPKGFMDGKQACILMIKALELDPNLYRIGQSKIFFRTGVLAHLEEERDLKITDVIITFQAQCRGYLARKAFAKRQQQLTAMKVIQRNCAAYLKLRNWQWWRLFTKVKPLLQVTRQEEEMQAKDEELQKTKERQQKAESELKELELKHTQLCEEKNLLQEQLQAETELYAEAEEMRVRLAAKKQELEEILHEMEARIEEEEERSQQLQAEKKKMQQQMLDLEEQLEEEEAARQKLQLEKVTADGKIKKMEDDILIMEDQNNKLTKERKLLEERISDLTTNLAEEEEKAKNLTKLKNKHESMISELEVRLKKEEKSRQELEKVKRKLEGESGDLHEQIAELQAQIAELKAQLAKKEEELQAALARLEDETSQKNNALKKIRELESHISDLQEDLESERAARNKAEKQKRDLGEELEALKTELEDTLDTTATQQELRAKREQEVTVLKRALEEETRTHEAQVQEMRQKHTQAVEELTEQLEQFKRVKANLDKTKQTLEKDNADLANEVRSLNQAKQDVEHKKKKLEVQLQELQSKYTDGERIRTELNEKVHKLQVEVENVTGLLNEAESKTIKLTKDVATLGSQLQDTQELLQEETRQKLNVSTKLRQLEDEKNSLQEQLDEEIEAKQNLERHISTLTIQLSDSKKKLQEYSSTIETMEEGKKKLQKEIESLTQQFEEKAASYDKLEKTKNRLQQELDDLVVDLDNQRQLVSNLEKKQKKFDQMLAEEKNISSKYADERDRAEAEAREKETKALSLARALEEALEAKEELERTNKMLKAEMEDLVSSKDDVGKNVHELEKSKRTLEQQVEEMKTQLEELEDELQAAEDAKLRLEVNMQALKGQFERDLQARDEQNEEKRRQLLKQLHEYETELEDERKQRALAAAAKKKLEIDVKDLESQADSANKAREEAIKQLRKLQAQMKDYQRELDDARAAREEIFATARENEKKAKGLEAELIQLQEDLAAAERARKQADLEKEEMAEELASATSGSLQDEKRRLEARIAQLEEELEEEQSNIEAMGDRMRKAVQQVELTSLNNELATERSTAQKNENARQQLERQNKELKSKLQEMEGAVKSKFKTTIAALEAKIASLEEQLEQEAREKQAAAKTLRQKDKKLKDALLQVEDERKQAEQYKDQAEKGNTRLKQLKRQLEEAEEESQRINASRRKLQRELDEATESNDALGREVAALKNTDNAAKLLTPYIGLASTTKRQSQKVKRISETAAISGFQLKDVQLQ</sequence>
<keyword evidence="6 12" id="KW-0067">ATP-binding</keyword>
<dbReference type="GO" id="GO:0000146">
    <property type="term" value="F:microfilament motor activity"/>
    <property type="evidence" value="ECO:0007669"/>
    <property type="project" value="TreeGrafter"/>
</dbReference>
<keyword evidence="9 12" id="KW-0518">Myosin</keyword>
<dbReference type="FunFam" id="1.20.5.340:FF:000017">
    <property type="entry name" value="myosin-10 isoform X2"/>
    <property type="match status" value="1"/>
</dbReference>
<dbReference type="InterPro" id="IPR004009">
    <property type="entry name" value="SH3_Myosin"/>
</dbReference>
<feature type="region of interest" description="Disordered" evidence="13">
    <location>
        <begin position="1769"/>
        <end position="1795"/>
    </location>
</feature>
<dbReference type="FunFam" id="4.10.270.10:FF:000001">
    <property type="entry name" value="Myosin heavy chain, non-muscle"/>
    <property type="match status" value="1"/>
</dbReference>
<dbReference type="Gene3D" id="2.30.30.360">
    <property type="entry name" value="Myosin S1 fragment, N-terminal"/>
    <property type="match status" value="1"/>
</dbReference>
<evidence type="ECO:0000256" key="7">
    <source>
        <dbReference type="ARBA" id="ARBA00022860"/>
    </source>
</evidence>
<keyword evidence="5 12" id="KW-0547">Nucleotide-binding</keyword>
<dbReference type="FunFam" id="3.30.70.1590:FF:000001">
    <property type="entry name" value="Myosin heavy chain"/>
    <property type="match status" value="1"/>
</dbReference>
<keyword evidence="8" id="KW-0175">Coiled coil</keyword>
<dbReference type="SUPFAM" id="SSF90257">
    <property type="entry name" value="Myosin rod fragments"/>
    <property type="match status" value="6"/>
</dbReference>
<dbReference type="Pfam" id="PF01576">
    <property type="entry name" value="Myosin_tail_1"/>
    <property type="match status" value="1"/>
</dbReference>
<dbReference type="FunFam" id="1.20.5.340:FF:000008">
    <property type="entry name" value="Myosin heavy chain 11"/>
    <property type="match status" value="1"/>
</dbReference>
<dbReference type="SMART" id="SM00015">
    <property type="entry name" value="IQ"/>
    <property type="match status" value="1"/>
</dbReference>
<comment type="subcellular location">
    <subcellularLocation>
        <location evidence="1">Cytoplasm</location>
        <location evidence="1">Myofibril</location>
    </subcellularLocation>
</comment>
<keyword evidence="17" id="KW-1185">Reference proteome</keyword>
<dbReference type="GO" id="GO:0005516">
    <property type="term" value="F:calmodulin binding"/>
    <property type="evidence" value="ECO:0007669"/>
    <property type="project" value="UniProtKB-KW"/>
</dbReference>
<evidence type="ECO:0000256" key="12">
    <source>
        <dbReference type="PROSITE-ProRule" id="PRU00782"/>
    </source>
</evidence>
<dbReference type="Ensembl" id="ENSOSUT00000000958.1">
    <property type="protein sequence ID" value="ENSOSUP00000000941.1"/>
    <property type="gene ID" value="ENSOSUG00000000613.1"/>
</dbReference>
<feature type="region of interest" description="Actin-binding" evidence="12">
    <location>
        <begin position="658"/>
        <end position="680"/>
    </location>
</feature>
<dbReference type="GO" id="GO:0031032">
    <property type="term" value="P:actomyosin structure organization"/>
    <property type="evidence" value="ECO:0007669"/>
    <property type="project" value="UniProtKB-ARBA"/>
</dbReference>
<evidence type="ECO:0000256" key="3">
    <source>
        <dbReference type="ARBA" id="ARBA00022481"/>
    </source>
</evidence>
<dbReference type="FunFam" id="1.20.5.340:FF:000046">
    <property type="entry name" value="Myosin-11 isoform x2"/>
    <property type="match status" value="1"/>
</dbReference>
<dbReference type="GO" id="GO:0005524">
    <property type="term" value="F:ATP binding"/>
    <property type="evidence" value="ECO:0007669"/>
    <property type="project" value="UniProtKB-UniRule"/>
</dbReference>
<dbReference type="InterPro" id="IPR002928">
    <property type="entry name" value="Myosin_tail"/>
</dbReference>
<dbReference type="PROSITE" id="PS51844">
    <property type="entry name" value="SH3_LIKE"/>
    <property type="match status" value="1"/>
</dbReference>
<organism evidence="16 17">
    <name type="scientific">Otus sunia</name>
    <name type="common">Oriental scops-owl</name>
    <dbReference type="NCBI Taxonomy" id="257818"/>
    <lineage>
        <taxon>Eukaryota</taxon>
        <taxon>Metazoa</taxon>
        <taxon>Chordata</taxon>
        <taxon>Craniata</taxon>
        <taxon>Vertebrata</taxon>
        <taxon>Euteleostomi</taxon>
        <taxon>Archelosauria</taxon>
        <taxon>Archosauria</taxon>
        <taxon>Dinosauria</taxon>
        <taxon>Saurischia</taxon>
        <taxon>Theropoda</taxon>
        <taxon>Coelurosauria</taxon>
        <taxon>Aves</taxon>
        <taxon>Neognathae</taxon>
        <taxon>Neoaves</taxon>
        <taxon>Telluraves</taxon>
        <taxon>Strigiformes</taxon>
        <taxon>Strigidae</taxon>
        <taxon>Otus</taxon>
    </lineage>
</organism>
<name>A0A8C8A5L2_9STRI</name>
<dbReference type="Gene3D" id="6.10.250.2420">
    <property type="match status" value="1"/>
</dbReference>
<dbReference type="FunFam" id="2.30.30.360:FF:000001">
    <property type="entry name" value="Myosin heavy chain"/>
    <property type="match status" value="1"/>
</dbReference>
<dbReference type="Gene3D" id="3.40.850.10">
    <property type="entry name" value="Kinesin motor domain"/>
    <property type="match status" value="1"/>
</dbReference>
<dbReference type="Gene3D" id="4.10.270.10">
    <property type="entry name" value="Myosin, subunit A"/>
    <property type="match status" value="1"/>
</dbReference>
<feature type="region of interest" description="Disordered" evidence="13">
    <location>
        <begin position="1700"/>
        <end position="1725"/>
    </location>
</feature>
<feature type="compositionally biased region" description="Basic and acidic residues" evidence="13">
    <location>
        <begin position="1786"/>
        <end position="1795"/>
    </location>
</feature>
<dbReference type="PRINTS" id="PR00193">
    <property type="entry name" value="MYOSINHEAVY"/>
</dbReference>
<dbReference type="InterPro" id="IPR008989">
    <property type="entry name" value="Myosin_S1_N"/>
</dbReference>
<feature type="binding site" evidence="12">
    <location>
        <begin position="177"/>
        <end position="184"/>
    </location>
    <ligand>
        <name>ATP</name>
        <dbReference type="ChEBI" id="CHEBI:30616"/>
    </ligand>
</feature>
<dbReference type="Gene3D" id="1.20.120.720">
    <property type="entry name" value="Myosin VI head, motor domain, U50 subdomain"/>
    <property type="match status" value="1"/>
</dbReference>
<evidence type="ECO:0000256" key="9">
    <source>
        <dbReference type="ARBA" id="ARBA00023123"/>
    </source>
</evidence>
<dbReference type="Gene3D" id="1.10.10.820">
    <property type="match status" value="1"/>
</dbReference>
<feature type="region of interest" description="Disordered" evidence="13">
    <location>
        <begin position="1121"/>
        <end position="1141"/>
    </location>
</feature>
<keyword evidence="7" id="KW-0112">Calmodulin-binding</keyword>
<dbReference type="Pfam" id="PF00063">
    <property type="entry name" value="Myosin_head"/>
    <property type="match status" value="1"/>
</dbReference>
<dbReference type="GO" id="GO:0097435">
    <property type="term" value="P:supramolecular fiber organization"/>
    <property type="evidence" value="ECO:0007669"/>
    <property type="project" value="UniProtKB-ARBA"/>
</dbReference>
<dbReference type="GO" id="GO:0030016">
    <property type="term" value="C:myofibril"/>
    <property type="evidence" value="ECO:0007669"/>
    <property type="project" value="UniProtKB-SubCell"/>
</dbReference>
<evidence type="ECO:0000256" key="1">
    <source>
        <dbReference type="ARBA" id="ARBA00004657"/>
    </source>
</evidence>
<dbReference type="PROSITE" id="PS51456">
    <property type="entry name" value="MYOSIN_MOTOR"/>
    <property type="match status" value="1"/>
</dbReference>
<evidence type="ECO:0000259" key="14">
    <source>
        <dbReference type="PROSITE" id="PS51456"/>
    </source>
</evidence>
<dbReference type="PANTHER" id="PTHR45615:SF23">
    <property type="entry name" value="MYOSIN-11"/>
    <property type="match status" value="1"/>
</dbReference>
<evidence type="ECO:0000313" key="16">
    <source>
        <dbReference type="Ensembl" id="ENSOSUP00000000941.1"/>
    </source>
</evidence>
<dbReference type="GO" id="GO:0032982">
    <property type="term" value="C:myosin filament"/>
    <property type="evidence" value="ECO:0007669"/>
    <property type="project" value="TreeGrafter"/>
</dbReference>
<feature type="compositionally biased region" description="Basic and acidic residues" evidence="13">
    <location>
        <begin position="1126"/>
        <end position="1141"/>
    </location>
</feature>
<dbReference type="Pfam" id="PF00612">
    <property type="entry name" value="IQ"/>
    <property type="match status" value="1"/>
</dbReference>
<protein>
    <submittedName>
        <fullName evidence="16">Myosin heavy chain 11</fullName>
    </submittedName>
</protein>
<dbReference type="GO" id="GO:0051015">
    <property type="term" value="F:actin filament binding"/>
    <property type="evidence" value="ECO:0007669"/>
    <property type="project" value="InterPro"/>
</dbReference>
<accession>A0A8C8A5L2</accession>
<proteinExistence type="inferred from homology"/>
<reference evidence="16" key="2">
    <citation type="submission" date="2025-09" db="UniProtKB">
        <authorList>
            <consortium name="Ensembl"/>
        </authorList>
    </citation>
    <scope>IDENTIFICATION</scope>
</reference>
<dbReference type="Gene3D" id="3.30.70.1590">
    <property type="match status" value="1"/>
</dbReference>
<keyword evidence="3" id="KW-0488">Methylation</keyword>
<dbReference type="Gene3D" id="1.20.5.370">
    <property type="match status" value="1"/>
</dbReference>
<comment type="similarity">
    <text evidence="2 12">Belongs to the TRAFAC class myosin-kinesin ATPase superfamily. Myosin family.</text>
</comment>
<feature type="domain" description="Myosin N-terminal SH3-like" evidence="15">
    <location>
        <begin position="30"/>
        <end position="80"/>
    </location>
</feature>
<dbReference type="SUPFAM" id="SSF52540">
    <property type="entry name" value="P-loop containing nucleoside triphosphate hydrolases"/>
    <property type="match status" value="1"/>
</dbReference>
<keyword evidence="11 12" id="KW-0009">Actin-binding</keyword>
<evidence type="ECO:0000256" key="4">
    <source>
        <dbReference type="ARBA" id="ARBA00022490"/>
    </source>
</evidence>
<dbReference type="SUPFAM" id="SSF50084">
    <property type="entry name" value="Myosin S1 fragment, N-terminal domain"/>
    <property type="match status" value="1"/>
</dbReference>
<dbReference type="FunFam" id="1.20.5.340:FF:000007">
    <property type="entry name" value="Myosin heavy chain, non-muscle"/>
    <property type="match status" value="1"/>
</dbReference>
<dbReference type="PROSITE" id="PS50096">
    <property type="entry name" value="IQ"/>
    <property type="match status" value="1"/>
</dbReference>
<dbReference type="Gene3D" id="1.20.58.530">
    <property type="match status" value="1"/>
</dbReference>
<dbReference type="FunFam" id="1.20.5.340:FF:000009">
    <property type="entry name" value="myosin-11 isoform X2"/>
    <property type="match status" value="1"/>
</dbReference>
<dbReference type="PANTHER" id="PTHR45615">
    <property type="entry name" value="MYOSIN HEAVY CHAIN, NON-MUSCLE"/>
    <property type="match status" value="1"/>
</dbReference>
<keyword evidence="10 12" id="KW-0505">Motor protein</keyword>
<dbReference type="Pfam" id="PF02736">
    <property type="entry name" value="Myosin_N"/>
    <property type="match status" value="1"/>
</dbReference>
<dbReference type="FunFam" id="1.20.120.720:FF:000002">
    <property type="entry name" value="Myosin heavy chain 10"/>
    <property type="match status" value="1"/>
</dbReference>
<keyword evidence="4" id="KW-0963">Cytoplasm</keyword>
<evidence type="ECO:0000256" key="5">
    <source>
        <dbReference type="ARBA" id="ARBA00022741"/>
    </source>
</evidence>
<feature type="domain" description="Myosin motor" evidence="14">
    <location>
        <begin position="84"/>
        <end position="780"/>
    </location>
</feature>
<evidence type="ECO:0000256" key="2">
    <source>
        <dbReference type="ARBA" id="ARBA00008314"/>
    </source>
</evidence>
<dbReference type="SMART" id="SM00242">
    <property type="entry name" value="MYSc"/>
    <property type="match status" value="1"/>
</dbReference>
<dbReference type="Gene3D" id="1.20.5.340">
    <property type="match status" value="5"/>
</dbReference>
<evidence type="ECO:0000256" key="13">
    <source>
        <dbReference type="SAM" id="MobiDB-lite"/>
    </source>
</evidence>
<dbReference type="InterPro" id="IPR000048">
    <property type="entry name" value="IQ_motif_EF-hand-BS"/>
</dbReference>
<dbReference type="FunFam" id="1.20.5.4820:FF:000002">
    <property type="entry name" value="Myosin heavy chain 10"/>
    <property type="match status" value="1"/>
</dbReference>
<dbReference type="InterPro" id="IPR014751">
    <property type="entry name" value="XRCC4-like_C"/>
</dbReference>
<dbReference type="GO" id="GO:0016460">
    <property type="term" value="C:myosin II complex"/>
    <property type="evidence" value="ECO:0007669"/>
    <property type="project" value="TreeGrafter"/>
</dbReference>
<dbReference type="InterPro" id="IPR036961">
    <property type="entry name" value="Kinesin_motor_dom_sf"/>
</dbReference>
<evidence type="ECO:0000256" key="6">
    <source>
        <dbReference type="ARBA" id="ARBA00022840"/>
    </source>
</evidence>
<evidence type="ECO:0000313" key="17">
    <source>
        <dbReference type="Proteomes" id="UP000694552"/>
    </source>
</evidence>
<reference evidence="16" key="1">
    <citation type="submission" date="2025-08" db="UniProtKB">
        <authorList>
            <consortium name="Ensembl"/>
        </authorList>
    </citation>
    <scope>IDENTIFICATION</scope>
</reference>
<evidence type="ECO:0000259" key="15">
    <source>
        <dbReference type="PROSITE" id="PS51844"/>
    </source>
</evidence>
<feature type="region of interest" description="Disordered" evidence="13">
    <location>
        <begin position="1887"/>
        <end position="1911"/>
    </location>
</feature>
<dbReference type="FunFam" id="3.40.850.10:FF:000101">
    <property type="entry name" value="Slow myosin heavy chain 2"/>
    <property type="match status" value="1"/>
</dbReference>
<dbReference type="Proteomes" id="UP000694552">
    <property type="component" value="Unplaced"/>
</dbReference>